<evidence type="ECO:0000313" key="1">
    <source>
        <dbReference type="EnsemblPlants" id="AVESA.00010b.r2.6AG1070340.1.CDS.1"/>
    </source>
</evidence>
<reference evidence="1" key="2">
    <citation type="submission" date="2025-09" db="UniProtKB">
        <authorList>
            <consortium name="EnsemblPlants"/>
        </authorList>
    </citation>
    <scope>IDENTIFICATION</scope>
</reference>
<dbReference type="Proteomes" id="UP001732700">
    <property type="component" value="Chromosome 6A"/>
</dbReference>
<accession>A0ACD5Z302</accession>
<evidence type="ECO:0000313" key="2">
    <source>
        <dbReference type="Proteomes" id="UP001732700"/>
    </source>
</evidence>
<keyword evidence="2" id="KW-1185">Reference proteome</keyword>
<proteinExistence type="predicted"/>
<name>A0ACD5Z302_AVESA</name>
<sequence length="107" mass="10621">MASTGGQMKMVVAVVVGMTTVAMLIAAGATTTTLGLGSAEICVNCLEDVPGPNACICSKNCACAGKCIVEGGDGDKVKICFVECVLKNDCNCQGGKHAAAAAPARPL</sequence>
<reference evidence="1" key="1">
    <citation type="submission" date="2021-05" db="EMBL/GenBank/DDBJ databases">
        <authorList>
            <person name="Scholz U."/>
            <person name="Mascher M."/>
            <person name="Fiebig A."/>
        </authorList>
    </citation>
    <scope>NUCLEOTIDE SEQUENCE [LARGE SCALE GENOMIC DNA]</scope>
</reference>
<protein>
    <submittedName>
        <fullName evidence="1">Uncharacterized protein</fullName>
    </submittedName>
</protein>
<organism evidence="1 2">
    <name type="scientific">Avena sativa</name>
    <name type="common">Oat</name>
    <dbReference type="NCBI Taxonomy" id="4498"/>
    <lineage>
        <taxon>Eukaryota</taxon>
        <taxon>Viridiplantae</taxon>
        <taxon>Streptophyta</taxon>
        <taxon>Embryophyta</taxon>
        <taxon>Tracheophyta</taxon>
        <taxon>Spermatophyta</taxon>
        <taxon>Magnoliopsida</taxon>
        <taxon>Liliopsida</taxon>
        <taxon>Poales</taxon>
        <taxon>Poaceae</taxon>
        <taxon>BOP clade</taxon>
        <taxon>Pooideae</taxon>
        <taxon>Poodae</taxon>
        <taxon>Poeae</taxon>
        <taxon>Poeae Chloroplast Group 1 (Aveneae type)</taxon>
        <taxon>Aveninae</taxon>
        <taxon>Avena</taxon>
    </lineage>
</organism>
<dbReference type="EnsemblPlants" id="AVESA.00010b.r2.6AG1070340.1">
    <property type="protein sequence ID" value="AVESA.00010b.r2.6AG1070340.1.CDS.1"/>
    <property type="gene ID" value="AVESA.00010b.r2.6AG1070340"/>
</dbReference>